<dbReference type="AlphaFoldDB" id="A0A2P7QKX0"/>
<protein>
    <submittedName>
        <fullName evidence="1">Uncharacterized protein</fullName>
    </submittedName>
</protein>
<sequence length="677" mass="76468">MKKLVRYVLLLLLILVLGGWLLLNLFDANQLKKPVLGWLNENTELDIGIGRLEFNPLTPYKLLAEEVRLGDWFEARQVYVELEGLASLAGETRVAIIDIVDGRLTPGRVRELALPASLADIRIAELNTRNLTISGDGWQLQGADLTLRDWQPRRQGQWQWTADLTLSGQVRQLSHPWLELSRASLEGRVEQGRLVLDEVRARLFDGLLDSRLLLDPARRELQLNGPRFTGNRFRMEYAPRLPEGWTLLLSRASLEDTSLTSPRFTANGIAGQLRYLEWNGRDLPEGQGEWQAAEAVLGWLRLDQHQGQWLGSRERLGLSLNGKAYQGSLAAELGWFPQQGRLDIEQLQLTGNKLEWHPDLAWPIPDLRIHKLNLGQGELLSMDPALPLSLLDGRLFIADLAWAAGQWRPLTEQARLEGGWGELAYDSLISRQAGFKARLDDTRLRLDEFDGEWLEGRLRLAGRLGIYPPYPASLRLDAEDLALRRLSSWLRKERGFSGKLNLNAELDGELHRRASWTGELRLDAEDLFVERLGLDDWLRRRLGEDYAEPRAVDPALAALDLAQSDGFIYRAELAGPVREGRWQLNGSAVQSVRHLLALRGELDLAGGWDLELGAVNDQGCRELAIRLQQSWRAPKLRLHQPAPAEPCRPWYRGPLAYPAAGLPGNLIEAVRNLPQEP</sequence>
<organism evidence="1 2">
    <name type="scientific">Zobellella taiwanensis</name>
    <dbReference type="NCBI Taxonomy" id="347535"/>
    <lineage>
        <taxon>Bacteria</taxon>
        <taxon>Pseudomonadati</taxon>
        <taxon>Pseudomonadota</taxon>
        <taxon>Gammaproteobacteria</taxon>
        <taxon>Aeromonadales</taxon>
        <taxon>Aeromonadaceae</taxon>
        <taxon>Zobellella</taxon>
    </lineage>
</organism>
<dbReference type="PANTHER" id="PTHR30441:SF4">
    <property type="entry name" value="PROTEIN ASMA"/>
    <property type="match status" value="1"/>
</dbReference>
<dbReference type="OrthoDB" id="5578873at2"/>
<evidence type="ECO:0000313" key="1">
    <source>
        <dbReference type="EMBL" id="PSJ38627.1"/>
    </source>
</evidence>
<dbReference type="RefSeq" id="WP_106454304.1">
    <property type="nucleotide sequence ID" value="NZ_PXYH01000022.1"/>
</dbReference>
<keyword evidence="2" id="KW-1185">Reference proteome</keyword>
<evidence type="ECO:0000313" key="2">
    <source>
        <dbReference type="Proteomes" id="UP000242181"/>
    </source>
</evidence>
<dbReference type="InterPro" id="IPR052894">
    <property type="entry name" value="AsmA-related"/>
</dbReference>
<dbReference type="GO" id="GO:0090313">
    <property type="term" value="P:regulation of protein targeting to membrane"/>
    <property type="evidence" value="ECO:0007669"/>
    <property type="project" value="TreeGrafter"/>
</dbReference>
<dbReference type="PANTHER" id="PTHR30441">
    <property type="entry name" value="DUF748 DOMAIN-CONTAINING PROTEIN"/>
    <property type="match status" value="1"/>
</dbReference>
<proteinExistence type="predicted"/>
<name>A0A2P7QKX0_9GAMM</name>
<gene>
    <name evidence="1" type="ORF">C7I36_13930</name>
</gene>
<dbReference type="Proteomes" id="UP000242181">
    <property type="component" value="Unassembled WGS sequence"/>
</dbReference>
<accession>A0A2P7QKX0</accession>
<reference evidence="1 2" key="1">
    <citation type="submission" date="2018-03" db="EMBL/GenBank/DDBJ databases">
        <title>The draft genome of Zobellella taiwanensis JCM 13381.</title>
        <authorList>
            <person name="Liu L."/>
            <person name="Li L."/>
            <person name="Wang T."/>
            <person name="Zhang X."/>
            <person name="Liang L."/>
        </authorList>
    </citation>
    <scope>NUCLEOTIDE SEQUENCE [LARGE SCALE GENOMIC DNA]</scope>
    <source>
        <strain evidence="1 2">JCM 13381</strain>
    </source>
</reference>
<dbReference type="EMBL" id="PXYH01000022">
    <property type="protein sequence ID" value="PSJ38627.1"/>
    <property type="molecule type" value="Genomic_DNA"/>
</dbReference>
<dbReference type="GO" id="GO:0005886">
    <property type="term" value="C:plasma membrane"/>
    <property type="evidence" value="ECO:0007669"/>
    <property type="project" value="TreeGrafter"/>
</dbReference>
<comment type="caution">
    <text evidence="1">The sequence shown here is derived from an EMBL/GenBank/DDBJ whole genome shotgun (WGS) entry which is preliminary data.</text>
</comment>